<feature type="transmembrane region" description="Helical" evidence="3">
    <location>
        <begin position="111"/>
        <end position="135"/>
    </location>
</feature>
<dbReference type="PANTHER" id="PTHR11360">
    <property type="entry name" value="MONOCARBOXYLATE TRANSPORTER"/>
    <property type="match status" value="1"/>
</dbReference>
<protein>
    <submittedName>
        <fullName evidence="4">MFS general substrate transporter</fullName>
    </submittedName>
</protein>
<comment type="similarity">
    <text evidence="2">Belongs to the major facilitator superfamily. Monocarboxylate porter (TC 2.A.1.13) family.</text>
</comment>
<keyword evidence="5" id="KW-1185">Reference proteome</keyword>
<dbReference type="GO" id="GO:0016020">
    <property type="term" value="C:membrane"/>
    <property type="evidence" value="ECO:0007669"/>
    <property type="project" value="UniProtKB-SubCell"/>
</dbReference>
<feature type="transmembrane region" description="Helical" evidence="3">
    <location>
        <begin position="141"/>
        <end position="160"/>
    </location>
</feature>
<comment type="subcellular location">
    <subcellularLocation>
        <location evidence="1">Membrane</location>
        <topology evidence="1">Multi-pass membrane protein</topology>
    </subcellularLocation>
</comment>
<evidence type="ECO:0000256" key="2">
    <source>
        <dbReference type="ARBA" id="ARBA00006727"/>
    </source>
</evidence>
<evidence type="ECO:0000313" key="4">
    <source>
        <dbReference type="EMBL" id="KAF2702773.1"/>
    </source>
</evidence>
<organism evidence="4 5">
    <name type="scientific">Pleomassaria siparia CBS 279.74</name>
    <dbReference type="NCBI Taxonomy" id="1314801"/>
    <lineage>
        <taxon>Eukaryota</taxon>
        <taxon>Fungi</taxon>
        <taxon>Dikarya</taxon>
        <taxon>Ascomycota</taxon>
        <taxon>Pezizomycotina</taxon>
        <taxon>Dothideomycetes</taxon>
        <taxon>Pleosporomycetidae</taxon>
        <taxon>Pleosporales</taxon>
        <taxon>Pleomassariaceae</taxon>
        <taxon>Pleomassaria</taxon>
    </lineage>
</organism>
<dbReference type="AlphaFoldDB" id="A0A6G1JR35"/>
<dbReference type="GO" id="GO:0022857">
    <property type="term" value="F:transmembrane transporter activity"/>
    <property type="evidence" value="ECO:0007669"/>
    <property type="project" value="InterPro"/>
</dbReference>
<name>A0A6G1JR35_9PLEO</name>
<evidence type="ECO:0000256" key="3">
    <source>
        <dbReference type="SAM" id="Phobius"/>
    </source>
</evidence>
<dbReference type="InterPro" id="IPR050327">
    <property type="entry name" value="Proton-linked_MCT"/>
</dbReference>
<sequence>MEDKPSMPLQLSEHSAEAISPKNNISEYDQNGQKEHGLHTLPWLQVLGSFCLNGTTWKFRCISDLLLSEDAARQGFSDSEISWIGSVQGFFMFLVSFLIGPVFDAGYLHSLLLVGTLLSVVGLFMISLCTTYWQLFLAQGVAMGLGFGCLYLPAPALVSMHFDRHRALAIGLSSSGSGIGAVVFPLVFTNLEPRVGFAWATRTIAFILLATSVIPLAIMRFPEARRPAHDSRSTSGRKRVIKLLAKWIPSLLDRAALHDTPFILLVIRSLTTLTGIYVMLYYINLLVAARTEVPQSLASQSPTFVNGASTVGRILPSFLADHIGPVHILAITAFLSSLLTFTSPSVHNSGALVVWAIAFGSFAGAFHGVARGGNRCGILVAEPVAGAILGTHGDGWVGLVGWSASLMMAGVCVHGYGQNDADW</sequence>
<feature type="transmembrane region" description="Helical" evidence="3">
    <location>
        <begin position="349"/>
        <end position="369"/>
    </location>
</feature>
<feature type="transmembrane region" description="Helical" evidence="3">
    <location>
        <begin position="323"/>
        <end position="343"/>
    </location>
</feature>
<dbReference type="Proteomes" id="UP000799428">
    <property type="component" value="Unassembled WGS sequence"/>
</dbReference>
<gene>
    <name evidence="4" type="ORF">K504DRAFT_539457</name>
</gene>
<proteinExistence type="inferred from homology"/>
<dbReference type="Gene3D" id="1.20.1250.20">
    <property type="entry name" value="MFS general substrate transporter like domains"/>
    <property type="match status" value="1"/>
</dbReference>
<feature type="transmembrane region" description="Helical" evidence="3">
    <location>
        <begin position="199"/>
        <end position="219"/>
    </location>
</feature>
<evidence type="ECO:0000256" key="1">
    <source>
        <dbReference type="ARBA" id="ARBA00004141"/>
    </source>
</evidence>
<keyword evidence="3" id="KW-1133">Transmembrane helix</keyword>
<dbReference type="Pfam" id="PF07690">
    <property type="entry name" value="MFS_1"/>
    <property type="match status" value="1"/>
</dbReference>
<keyword evidence="3" id="KW-0472">Membrane</keyword>
<dbReference type="EMBL" id="MU005793">
    <property type="protein sequence ID" value="KAF2702773.1"/>
    <property type="molecule type" value="Genomic_DNA"/>
</dbReference>
<feature type="transmembrane region" description="Helical" evidence="3">
    <location>
        <begin position="81"/>
        <end position="99"/>
    </location>
</feature>
<accession>A0A6G1JR35</accession>
<feature type="transmembrane region" description="Helical" evidence="3">
    <location>
        <begin position="167"/>
        <end position="187"/>
    </location>
</feature>
<dbReference type="PANTHER" id="PTHR11360:SF234">
    <property type="entry name" value="MFS-TYPE TRANSPORTER DBAD-RELATED"/>
    <property type="match status" value="1"/>
</dbReference>
<evidence type="ECO:0000313" key="5">
    <source>
        <dbReference type="Proteomes" id="UP000799428"/>
    </source>
</evidence>
<dbReference type="SUPFAM" id="SSF103473">
    <property type="entry name" value="MFS general substrate transporter"/>
    <property type="match status" value="1"/>
</dbReference>
<dbReference type="InterPro" id="IPR011701">
    <property type="entry name" value="MFS"/>
</dbReference>
<feature type="transmembrane region" description="Helical" evidence="3">
    <location>
        <begin position="263"/>
        <end position="283"/>
    </location>
</feature>
<dbReference type="InterPro" id="IPR036259">
    <property type="entry name" value="MFS_trans_sf"/>
</dbReference>
<keyword evidence="3" id="KW-0812">Transmembrane</keyword>
<dbReference type="OrthoDB" id="6509908at2759"/>
<reference evidence="4" key="1">
    <citation type="journal article" date="2020" name="Stud. Mycol.">
        <title>101 Dothideomycetes genomes: a test case for predicting lifestyles and emergence of pathogens.</title>
        <authorList>
            <person name="Haridas S."/>
            <person name="Albert R."/>
            <person name="Binder M."/>
            <person name="Bloem J."/>
            <person name="Labutti K."/>
            <person name="Salamov A."/>
            <person name="Andreopoulos B."/>
            <person name="Baker S."/>
            <person name="Barry K."/>
            <person name="Bills G."/>
            <person name="Bluhm B."/>
            <person name="Cannon C."/>
            <person name="Castanera R."/>
            <person name="Culley D."/>
            <person name="Daum C."/>
            <person name="Ezra D."/>
            <person name="Gonzalez J."/>
            <person name="Henrissat B."/>
            <person name="Kuo A."/>
            <person name="Liang C."/>
            <person name="Lipzen A."/>
            <person name="Lutzoni F."/>
            <person name="Magnuson J."/>
            <person name="Mondo S."/>
            <person name="Nolan M."/>
            <person name="Ohm R."/>
            <person name="Pangilinan J."/>
            <person name="Park H.-J."/>
            <person name="Ramirez L."/>
            <person name="Alfaro M."/>
            <person name="Sun H."/>
            <person name="Tritt A."/>
            <person name="Yoshinaga Y."/>
            <person name="Zwiers L.-H."/>
            <person name="Turgeon B."/>
            <person name="Goodwin S."/>
            <person name="Spatafora J."/>
            <person name="Crous P."/>
            <person name="Grigoriev I."/>
        </authorList>
    </citation>
    <scope>NUCLEOTIDE SEQUENCE</scope>
    <source>
        <strain evidence="4">CBS 279.74</strain>
    </source>
</reference>